<evidence type="ECO:0000313" key="2">
    <source>
        <dbReference type="Proteomes" id="UP000674179"/>
    </source>
</evidence>
<accession>A0A836KIV4</accession>
<name>A0A836KIV4_LEIEN</name>
<dbReference type="GeneID" id="94170836"/>
<dbReference type="KEGG" id="lenr:94170836"/>
<dbReference type="AlphaFoldDB" id="A0A836KIV4"/>
<gene>
    <name evidence="1" type="ORF">CUR178_03594</name>
</gene>
<organism evidence="1 2">
    <name type="scientific">Leishmania enriettii</name>
    <dbReference type="NCBI Taxonomy" id="5663"/>
    <lineage>
        <taxon>Eukaryota</taxon>
        <taxon>Discoba</taxon>
        <taxon>Euglenozoa</taxon>
        <taxon>Kinetoplastea</taxon>
        <taxon>Metakinetoplastina</taxon>
        <taxon>Trypanosomatida</taxon>
        <taxon>Trypanosomatidae</taxon>
        <taxon>Leishmaniinae</taxon>
        <taxon>Leishmania</taxon>
    </lineage>
</organism>
<dbReference type="OrthoDB" id="10407118at2759"/>
<sequence>MWGYRPEGRLDPAPHSLSRLSKTQSWVAPSSFAASCKTCVLATIVEMNCEQDQKLMPLVSICSDEICENQLWPSDAIIRRDSAYSSSHSALYVTPLQYAARPRTVCR</sequence>
<proteinExistence type="predicted"/>
<protein>
    <submittedName>
        <fullName evidence="1">Uncharacterized protein</fullName>
    </submittedName>
</protein>
<comment type="caution">
    <text evidence="1">The sequence shown here is derived from an EMBL/GenBank/DDBJ whole genome shotgun (WGS) entry which is preliminary data.</text>
</comment>
<evidence type="ECO:0000313" key="1">
    <source>
        <dbReference type="EMBL" id="KAG5475881.1"/>
    </source>
</evidence>
<reference evidence="1 2" key="1">
    <citation type="submission" date="2021-02" db="EMBL/GenBank/DDBJ databases">
        <title>Leishmania (Mundinia) enrietti genome sequencing and assembly.</title>
        <authorList>
            <person name="Almutairi H."/>
            <person name="Gatherer D."/>
        </authorList>
    </citation>
    <scope>NUCLEOTIDE SEQUENCE [LARGE SCALE GENOMIC DNA]</scope>
    <source>
        <strain evidence="1">CUR178</strain>
    </source>
</reference>
<dbReference type="RefSeq" id="XP_067691892.1">
    <property type="nucleotide sequence ID" value="XM_067835326.1"/>
</dbReference>
<dbReference type="EMBL" id="JAFHKP010000027">
    <property type="protein sequence ID" value="KAG5475881.1"/>
    <property type="molecule type" value="Genomic_DNA"/>
</dbReference>
<dbReference type="Proteomes" id="UP000674179">
    <property type="component" value="Chromosome 27"/>
</dbReference>
<keyword evidence="2" id="KW-1185">Reference proteome</keyword>